<dbReference type="SUPFAM" id="SSF53807">
    <property type="entry name" value="Helical backbone' metal receptor"/>
    <property type="match status" value="1"/>
</dbReference>
<proteinExistence type="predicted"/>
<keyword evidence="5" id="KW-0175">Coiled coil</keyword>
<keyword evidence="3" id="KW-0479">Metal-binding</keyword>
<keyword evidence="4 6" id="KW-0732">Signal</keyword>
<protein>
    <submittedName>
        <fullName evidence="7">ABC transporter substrate-binding protein</fullName>
    </submittedName>
</protein>
<dbReference type="Proteomes" id="UP000765338">
    <property type="component" value="Unassembled WGS sequence"/>
</dbReference>
<dbReference type="PANTHER" id="PTHR42953">
    <property type="entry name" value="HIGH-AFFINITY ZINC UPTAKE SYSTEM PROTEIN ZNUA-RELATED"/>
    <property type="match status" value="1"/>
</dbReference>
<comment type="subcellular location">
    <subcellularLocation>
        <location evidence="1">Cell envelope</location>
    </subcellularLocation>
</comment>
<evidence type="ECO:0000313" key="7">
    <source>
        <dbReference type="EMBL" id="MBA5727820.1"/>
    </source>
</evidence>
<dbReference type="Pfam" id="PF01297">
    <property type="entry name" value="ZnuA"/>
    <property type="match status" value="1"/>
</dbReference>
<sequence>MFPLRPLSCLSLLLTLMTGLLSQPARAGAEENHQEPATPVLSCVEPVWCDIAQQIGGTELRTRSLITSEGMDPHHLQPSPLMARQLATSDAVLLNGATYDDWAMKLLPGGMKLFLAADYAGWLSGTDPHLFFDLPTVRKTARQIASWLSDVRPQARQDINQRLALFEERMDQISARLDAISQTDHGAPFAMTEPAGERLLLAAGLEMTDQSWARALMNETGLSPYDTAMLETAIRQKTIRFLVRNPAISAPQARTVEELARQAGIPVISIGESLPVGLHWQDWLNQLLTTLEEALKQTAPHEAPLQTAP</sequence>
<dbReference type="Gene3D" id="3.40.50.1980">
    <property type="entry name" value="Nitrogenase molybdenum iron protein domain"/>
    <property type="match status" value="1"/>
</dbReference>
<evidence type="ECO:0000313" key="8">
    <source>
        <dbReference type="Proteomes" id="UP000765338"/>
    </source>
</evidence>
<dbReference type="InterPro" id="IPR050492">
    <property type="entry name" value="Bact_metal-bind_prot9"/>
</dbReference>
<name>A0ABR5ZU09_9PROT</name>
<keyword evidence="2" id="KW-0813">Transport</keyword>
<comment type="caution">
    <text evidence="7">The sequence shown here is derived from an EMBL/GenBank/DDBJ whole genome shotgun (WGS) entry which is preliminary data.</text>
</comment>
<feature type="signal peptide" evidence="6">
    <location>
        <begin position="1"/>
        <end position="27"/>
    </location>
</feature>
<evidence type="ECO:0000256" key="2">
    <source>
        <dbReference type="ARBA" id="ARBA00022448"/>
    </source>
</evidence>
<dbReference type="RefSeq" id="WP_182041373.1">
    <property type="nucleotide sequence ID" value="NZ_PDLY01000004.1"/>
</dbReference>
<gene>
    <name evidence="7" type="ORF">CPA56_07485</name>
</gene>
<reference evidence="7 8" key="1">
    <citation type="submission" date="2017-10" db="EMBL/GenBank/DDBJ databases">
        <authorList>
            <person name="Jakob F."/>
        </authorList>
    </citation>
    <scope>NUCLEOTIDE SEQUENCE [LARGE SCALE GENOMIC DNA]</scope>
    <source>
        <strain evidence="7 8">TMW 2.1889</strain>
    </source>
</reference>
<evidence type="ECO:0000256" key="4">
    <source>
        <dbReference type="ARBA" id="ARBA00022729"/>
    </source>
</evidence>
<dbReference type="InterPro" id="IPR006127">
    <property type="entry name" value="ZnuA-like"/>
</dbReference>
<evidence type="ECO:0000256" key="3">
    <source>
        <dbReference type="ARBA" id="ARBA00022723"/>
    </source>
</evidence>
<dbReference type="EMBL" id="PDLY01000004">
    <property type="protein sequence ID" value="MBA5727820.1"/>
    <property type="molecule type" value="Genomic_DNA"/>
</dbReference>
<evidence type="ECO:0000256" key="5">
    <source>
        <dbReference type="SAM" id="Coils"/>
    </source>
</evidence>
<evidence type="ECO:0000256" key="1">
    <source>
        <dbReference type="ARBA" id="ARBA00004196"/>
    </source>
</evidence>
<accession>A0ABR5ZU09</accession>
<feature type="coiled-coil region" evidence="5">
    <location>
        <begin position="156"/>
        <end position="183"/>
    </location>
</feature>
<keyword evidence="8" id="KW-1185">Reference proteome</keyword>
<feature type="chain" id="PRO_5047484051" evidence="6">
    <location>
        <begin position="28"/>
        <end position="309"/>
    </location>
</feature>
<evidence type="ECO:0000256" key="6">
    <source>
        <dbReference type="SAM" id="SignalP"/>
    </source>
</evidence>
<dbReference type="PANTHER" id="PTHR42953:SF1">
    <property type="entry name" value="METAL-BINDING PROTEIN HI_0362-RELATED"/>
    <property type="match status" value="1"/>
</dbReference>
<organism evidence="7 8">
    <name type="scientific">Bombella mellum</name>
    <dbReference type="NCBI Taxonomy" id="2039288"/>
    <lineage>
        <taxon>Bacteria</taxon>
        <taxon>Pseudomonadati</taxon>
        <taxon>Pseudomonadota</taxon>
        <taxon>Alphaproteobacteria</taxon>
        <taxon>Acetobacterales</taxon>
        <taxon>Acetobacteraceae</taxon>
        <taxon>Bombella</taxon>
    </lineage>
</organism>